<proteinExistence type="predicted"/>
<feature type="transmembrane region" description="Helical" evidence="1">
    <location>
        <begin position="276"/>
        <end position="297"/>
    </location>
</feature>
<dbReference type="STRING" id="52441.SAMN05216302_103017"/>
<gene>
    <name evidence="2" type="ORF">SAMN05216302_103017</name>
</gene>
<dbReference type="EMBL" id="FOSP01000030">
    <property type="protein sequence ID" value="SFL08070.1"/>
    <property type="molecule type" value="Genomic_DNA"/>
</dbReference>
<reference evidence="3" key="1">
    <citation type="submission" date="2016-10" db="EMBL/GenBank/DDBJ databases">
        <authorList>
            <person name="Varghese N."/>
            <person name="Submissions S."/>
        </authorList>
    </citation>
    <scope>NUCLEOTIDE SEQUENCE [LARGE SCALE GENOMIC DNA]</scope>
    <source>
        <strain evidence="3">Nm69</strain>
    </source>
</reference>
<keyword evidence="3" id="KW-1185">Reference proteome</keyword>
<evidence type="ECO:0000313" key="2">
    <source>
        <dbReference type="EMBL" id="SFL08070.1"/>
    </source>
</evidence>
<sequence length="405" mass="47116">MLKYTHKLTDNPGIKRLFPKMVCMKEKNWWLVSIGISAALLIILISLWLQMNNYFVEPTKLISEEGTNIYLQKNWENKLKESGYTDQPTIKVKTGIFIQSLKFFNSTEIDLSGYIWQRYQDGIHDTIKPPFSEVGFVLPEQVNTGNTITPQEVYREHINGETIIGWYFEATIRQPFEYKLYPFDHKTVRVRMWHKLFSKNIVLVPDFEAYTSTQLDKIFGIEKEIILGTWNREDTYFDYKPSSYDTNFGISNYIGQTDFPELHYNFVVKRKFENAFIVYLLPVLLVATLLFAALLTVSNKPDLVSKHGFNTSGFIGACSALFFVVMLAHIQLREQFPGSGIIYMEYFYILMYVYLVIAVVNTFIFSIGAASWLTIIHYRDNLIPKIAYWPVTLITIILVTLVVME</sequence>
<protein>
    <recommendedName>
        <fullName evidence="4">Neurotransmitter-gated ion-channel ligand binding domain-containing protein</fullName>
    </recommendedName>
</protein>
<dbReference type="AlphaFoldDB" id="A0A1I4ESJ2"/>
<feature type="transmembrane region" description="Helical" evidence="1">
    <location>
        <begin position="29"/>
        <end position="49"/>
    </location>
</feature>
<keyword evidence="1" id="KW-0812">Transmembrane</keyword>
<dbReference type="Proteomes" id="UP000199533">
    <property type="component" value="Unassembled WGS sequence"/>
</dbReference>
<keyword evidence="1" id="KW-0472">Membrane</keyword>
<organism evidence="2 3">
    <name type="scientific">Nitrosomonas aestuarii</name>
    <dbReference type="NCBI Taxonomy" id="52441"/>
    <lineage>
        <taxon>Bacteria</taxon>
        <taxon>Pseudomonadati</taxon>
        <taxon>Pseudomonadota</taxon>
        <taxon>Betaproteobacteria</taxon>
        <taxon>Nitrosomonadales</taxon>
        <taxon>Nitrosomonadaceae</taxon>
        <taxon>Nitrosomonas</taxon>
    </lineage>
</organism>
<keyword evidence="1" id="KW-1133">Transmembrane helix</keyword>
<accession>A0A1I4ESJ2</accession>
<feature type="transmembrane region" description="Helical" evidence="1">
    <location>
        <begin position="349"/>
        <end position="374"/>
    </location>
</feature>
<feature type="transmembrane region" description="Helical" evidence="1">
    <location>
        <begin position="386"/>
        <end position="404"/>
    </location>
</feature>
<feature type="transmembrane region" description="Helical" evidence="1">
    <location>
        <begin position="309"/>
        <end position="328"/>
    </location>
</feature>
<evidence type="ECO:0000256" key="1">
    <source>
        <dbReference type="SAM" id="Phobius"/>
    </source>
</evidence>
<evidence type="ECO:0000313" key="3">
    <source>
        <dbReference type="Proteomes" id="UP000199533"/>
    </source>
</evidence>
<name>A0A1I4ESJ2_9PROT</name>
<evidence type="ECO:0008006" key="4">
    <source>
        <dbReference type="Google" id="ProtNLM"/>
    </source>
</evidence>